<dbReference type="PANTHER" id="PTHR16515">
    <property type="entry name" value="PR DOMAIN ZINC FINGER PROTEIN"/>
    <property type="match status" value="1"/>
</dbReference>
<evidence type="ECO:0000256" key="2">
    <source>
        <dbReference type="SAM" id="MobiDB-lite"/>
    </source>
</evidence>
<keyword evidence="5" id="KW-1185">Reference proteome</keyword>
<feature type="compositionally biased region" description="Polar residues" evidence="2">
    <location>
        <begin position="251"/>
        <end position="260"/>
    </location>
</feature>
<evidence type="ECO:0000256" key="1">
    <source>
        <dbReference type="PROSITE-ProRule" id="PRU00042"/>
    </source>
</evidence>
<feature type="non-terminal residue" evidence="4">
    <location>
        <position position="438"/>
    </location>
</feature>
<accession>A0ABQ7TL59</accession>
<dbReference type="InterPro" id="IPR013087">
    <property type="entry name" value="Znf_C2H2_type"/>
</dbReference>
<evidence type="ECO:0000259" key="3">
    <source>
        <dbReference type="PROSITE" id="PS50157"/>
    </source>
</evidence>
<proteinExistence type="predicted"/>
<feature type="region of interest" description="Disordered" evidence="2">
    <location>
        <begin position="171"/>
        <end position="191"/>
    </location>
</feature>
<feature type="domain" description="C2H2-type" evidence="3">
    <location>
        <begin position="418"/>
        <end position="438"/>
    </location>
</feature>
<evidence type="ECO:0000313" key="5">
    <source>
        <dbReference type="Proteomes" id="UP000826234"/>
    </source>
</evidence>
<feature type="domain" description="C2H2-type" evidence="3">
    <location>
        <begin position="362"/>
        <end position="389"/>
    </location>
</feature>
<comment type="caution">
    <text evidence="4">The sequence shown here is derived from an EMBL/GenBank/DDBJ whole genome shotgun (WGS) entry which is preliminary data.</text>
</comment>
<dbReference type="EMBL" id="JAIPUX010000439">
    <property type="protein sequence ID" value="KAH0630554.1"/>
    <property type="molecule type" value="Genomic_DNA"/>
</dbReference>
<dbReference type="SMART" id="SM00355">
    <property type="entry name" value="ZnF_C2H2"/>
    <property type="match status" value="3"/>
</dbReference>
<dbReference type="InterPro" id="IPR036236">
    <property type="entry name" value="Znf_C2H2_sf"/>
</dbReference>
<feature type="region of interest" description="Disordered" evidence="2">
    <location>
        <begin position="243"/>
        <end position="262"/>
    </location>
</feature>
<sequence length="438" mass="49741">MKVEEPDPTEMDKVAGKWCRIIRAECAKESWERKSANNVKWEQPKGSPQLWEGQLQDFLKAMESSHSERRTPSQTMLALRSEAQSIFSPEKAAYGRQHWTKDNAINLLPSPGKEAQLLATSLLARDKEEGGKRADHTLSETEQTLPDAWQQLNFTEIKQETDRDATLTMQLEKTHKKEQNQSEKPEELEPFAMSTTINASQHLRGKKMARLLPDLCKEIPLTDGNWASEEISSLKVKEEVLEQFKEEGPKSPNTEEASSDSWHRVILREIKQEEDDDDQDAASLGDEQTYGVDPDISREPEPHKVFLGRAKWNVSRSPDLGEASETHLEKGKGKLICSPQSYSQVTGGAGGGQPRIQDERLKKCPECGKGFVWRSELIEHQRSHTGERPYSCSYCGKSFSRKSYIIKHERIHTGEKPYICSHCGKGFISKSDLIKHER</sequence>
<dbReference type="Gene3D" id="3.30.160.60">
    <property type="entry name" value="Classic Zinc Finger"/>
    <property type="match status" value="3"/>
</dbReference>
<evidence type="ECO:0000313" key="4">
    <source>
        <dbReference type="EMBL" id="KAH0630554.1"/>
    </source>
</evidence>
<keyword evidence="1" id="KW-0862">Zinc</keyword>
<dbReference type="Pfam" id="PF00096">
    <property type="entry name" value="zf-C2H2"/>
    <property type="match status" value="3"/>
</dbReference>
<reference evidence="4 5" key="1">
    <citation type="journal article" date="2022" name="Gigascience">
        <title>A chromosome-level genome assembly and annotation of the desert horned lizard, Phrynosoma platyrhinos, provides insight into chromosomal rearrangements among reptiles.</title>
        <authorList>
            <person name="Koochekian N."/>
            <person name="Ascanio A."/>
            <person name="Farleigh K."/>
            <person name="Card D.C."/>
            <person name="Schield D.R."/>
            <person name="Castoe T.A."/>
            <person name="Jezkova T."/>
        </authorList>
    </citation>
    <scope>NUCLEOTIDE SEQUENCE [LARGE SCALE GENOMIC DNA]</scope>
    <source>
        <strain evidence="4">NK-2021</strain>
    </source>
</reference>
<keyword evidence="1" id="KW-0479">Metal-binding</keyword>
<organism evidence="4 5">
    <name type="scientific">Phrynosoma platyrhinos</name>
    <name type="common">Desert horned lizard</name>
    <dbReference type="NCBI Taxonomy" id="52577"/>
    <lineage>
        <taxon>Eukaryota</taxon>
        <taxon>Metazoa</taxon>
        <taxon>Chordata</taxon>
        <taxon>Craniata</taxon>
        <taxon>Vertebrata</taxon>
        <taxon>Euteleostomi</taxon>
        <taxon>Lepidosauria</taxon>
        <taxon>Squamata</taxon>
        <taxon>Bifurcata</taxon>
        <taxon>Unidentata</taxon>
        <taxon>Episquamata</taxon>
        <taxon>Toxicofera</taxon>
        <taxon>Iguania</taxon>
        <taxon>Phrynosomatidae</taxon>
        <taxon>Phrynosomatinae</taxon>
        <taxon>Phrynosoma</taxon>
    </lineage>
</organism>
<dbReference type="InterPro" id="IPR050331">
    <property type="entry name" value="Zinc_finger"/>
</dbReference>
<dbReference type="PROSITE" id="PS50157">
    <property type="entry name" value="ZINC_FINGER_C2H2_2"/>
    <property type="match status" value="3"/>
</dbReference>
<gene>
    <name evidence="4" type="ORF">JD844_013723</name>
</gene>
<feature type="region of interest" description="Disordered" evidence="2">
    <location>
        <begin position="271"/>
        <end position="300"/>
    </location>
</feature>
<dbReference type="Proteomes" id="UP000826234">
    <property type="component" value="Unassembled WGS sequence"/>
</dbReference>
<name>A0ABQ7TL59_PHRPL</name>
<keyword evidence="1" id="KW-0863">Zinc-finger</keyword>
<feature type="domain" description="C2H2-type" evidence="3">
    <location>
        <begin position="390"/>
        <end position="417"/>
    </location>
</feature>
<dbReference type="PANTHER" id="PTHR16515:SF62">
    <property type="entry name" value="ZINC FINGER PROTEIN 883-LIKE"/>
    <property type="match status" value="1"/>
</dbReference>
<dbReference type="PROSITE" id="PS00028">
    <property type="entry name" value="ZINC_FINGER_C2H2_1"/>
    <property type="match status" value="2"/>
</dbReference>
<dbReference type="SUPFAM" id="SSF57667">
    <property type="entry name" value="beta-beta-alpha zinc fingers"/>
    <property type="match status" value="2"/>
</dbReference>
<feature type="compositionally biased region" description="Basic and acidic residues" evidence="2">
    <location>
        <begin position="172"/>
        <end position="187"/>
    </location>
</feature>
<protein>
    <recommendedName>
        <fullName evidence="3">C2H2-type domain-containing protein</fullName>
    </recommendedName>
</protein>